<keyword evidence="1" id="KW-0472">Membrane</keyword>
<feature type="transmembrane region" description="Helical" evidence="1">
    <location>
        <begin position="7"/>
        <end position="31"/>
    </location>
</feature>
<dbReference type="Gene3D" id="3.40.50.1110">
    <property type="entry name" value="SGNH hydrolase"/>
    <property type="match status" value="1"/>
</dbReference>
<evidence type="ECO:0000256" key="1">
    <source>
        <dbReference type="SAM" id="Phobius"/>
    </source>
</evidence>
<dbReference type="InterPro" id="IPR036514">
    <property type="entry name" value="SGNH_hydro_sf"/>
</dbReference>
<name>A0A1I0NLQ3_9BACT</name>
<evidence type="ECO:0000313" key="3">
    <source>
        <dbReference type="EMBL" id="SEW02343.1"/>
    </source>
</evidence>
<evidence type="ECO:0000313" key="4">
    <source>
        <dbReference type="Proteomes" id="UP000199437"/>
    </source>
</evidence>
<dbReference type="SUPFAM" id="SSF52266">
    <property type="entry name" value="SGNH hydrolase"/>
    <property type="match status" value="1"/>
</dbReference>
<dbReference type="GO" id="GO:0016788">
    <property type="term" value="F:hydrolase activity, acting on ester bonds"/>
    <property type="evidence" value="ECO:0007669"/>
    <property type="project" value="UniProtKB-ARBA"/>
</dbReference>
<dbReference type="CDD" id="cd00229">
    <property type="entry name" value="SGNH_hydrolase"/>
    <property type="match status" value="1"/>
</dbReference>
<dbReference type="Proteomes" id="UP000199437">
    <property type="component" value="Unassembled WGS sequence"/>
</dbReference>
<feature type="domain" description="SGNH hydrolase-type esterase" evidence="2">
    <location>
        <begin position="103"/>
        <end position="354"/>
    </location>
</feature>
<dbReference type="RefSeq" id="WP_090257700.1">
    <property type="nucleotide sequence ID" value="NZ_FOIR01000001.1"/>
</dbReference>
<dbReference type="PANTHER" id="PTHR30383">
    <property type="entry name" value="THIOESTERASE 1/PROTEASE 1/LYSOPHOSPHOLIPASE L1"/>
    <property type="match status" value="1"/>
</dbReference>
<keyword evidence="3" id="KW-0378">Hydrolase</keyword>
<dbReference type="OrthoDB" id="815910at2"/>
<proteinExistence type="predicted"/>
<evidence type="ECO:0000259" key="2">
    <source>
        <dbReference type="Pfam" id="PF13472"/>
    </source>
</evidence>
<dbReference type="Pfam" id="PF13472">
    <property type="entry name" value="Lipase_GDSL_2"/>
    <property type="match status" value="1"/>
</dbReference>
<keyword evidence="1" id="KW-1133">Transmembrane helix</keyword>
<organism evidence="3 4">
    <name type="scientific">Roseivirga pacifica</name>
    <dbReference type="NCBI Taxonomy" id="1267423"/>
    <lineage>
        <taxon>Bacteria</taxon>
        <taxon>Pseudomonadati</taxon>
        <taxon>Bacteroidota</taxon>
        <taxon>Cytophagia</taxon>
        <taxon>Cytophagales</taxon>
        <taxon>Roseivirgaceae</taxon>
        <taxon>Roseivirga</taxon>
    </lineage>
</organism>
<dbReference type="InterPro" id="IPR051532">
    <property type="entry name" value="Ester_Hydrolysis_Enzymes"/>
</dbReference>
<dbReference type="GeneID" id="99986035"/>
<dbReference type="STRING" id="1267423.SAMN05216290_1304"/>
<sequence>MKKLLKVLLINLIFLIVGLFVIEGILTFYPIRDPFKQEKISTRYYFTPTKLPKEQFTITIEDQLPGFKNYDKQVTVTTNNLGFRYQEDLYTNKKSDDEFRIFAIGGSTTECSFLNDGDDWPSLLAKQMNDVFLGKNISVINTGQSGHNISDHLHLVIQQLIHLNPDLFIVYAGVNDLYASITKSTSQNKSTYPLKVRGELLLLTETQIGRRLYYLVKGMNPNPYHITAETNQQNRAAIVSEMAFTNFPEELNFDYSLNGLEALIGICKALNIKLVFLSQAVSWDEKDTDLDSWQTSIFGNARYREKDLRRAMDELNAHNISLCNKHNIPYINMQQELTPNSDNFFDDMHLNYQGSNNLSRVLLQFFEKNDYLLNSLNKQANPN</sequence>
<gene>
    <name evidence="3" type="ORF">SAMN05216290_1304</name>
</gene>
<dbReference type="PANTHER" id="PTHR30383:SF29">
    <property type="entry name" value="SGNH HYDROLASE-TYPE ESTERASE DOMAIN-CONTAINING PROTEIN"/>
    <property type="match status" value="1"/>
</dbReference>
<protein>
    <submittedName>
        <fullName evidence="3">GDSL-like Lipase/Acylhydrolase family protein</fullName>
    </submittedName>
</protein>
<keyword evidence="4" id="KW-1185">Reference proteome</keyword>
<keyword evidence="1" id="KW-0812">Transmembrane</keyword>
<accession>A0A1I0NLQ3</accession>
<dbReference type="AlphaFoldDB" id="A0A1I0NLQ3"/>
<reference evidence="4" key="1">
    <citation type="submission" date="2016-10" db="EMBL/GenBank/DDBJ databases">
        <authorList>
            <person name="Varghese N."/>
            <person name="Submissions S."/>
        </authorList>
    </citation>
    <scope>NUCLEOTIDE SEQUENCE [LARGE SCALE GENOMIC DNA]</scope>
    <source>
        <strain evidence="4">CGMCC 1.12402</strain>
    </source>
</reference>
<dbReference type="EMBL" id="FOIR01000001">
    <property type="protein sequence ID" value="SEW02343.1"/>
    <property type="molecule type" value="Genomic_DNA"/>
</dbReference>
<dbReference type="InterPro" id="IPR013830">
    <property type="entry name" value="SGNH_hydro"/>
</dbReference>